<evidence type="ECO:0000313" key="1">
    <source>
        <dbReference type="EMBL" id="MFD2680455.1"/>
    </source>
</evidence>
<dbReference type="RefSeq" id="WP_377933868.1">
    <property type="nucleotide sequence ID" value="NZ_JBHUMF010000015.1"/>
</dbReference>
<organism evidence="1 2">
    <name type="scientific">Bacillus seohaeanensis</name>
    <dbReference type="NCBI Taxonomy" id="284580"/>
    <lineage>
        <taxon>Bacteria</taxon>
        <taxon>Bacillati</taxon>
        <taxon>Bacillota</taxon>
        <taxon>Bacilli</taxon>
        <taxon>Bacillales</taxon>
        <taxon>Bacillaceae</taxon>
        <taxon>Bacillus</taxon>
    </lineage>
</organism>
<gene>
    <name evidence="1" type="ORF">ACFSUL_06770</name>
</gene>
<comment type="caution">
    <text evidence="1">The sequence shown here is derived from an EMBL/GenBank/DDBJ whole genome shotgun (WGS) entry which is preliminary data.</text>
</comment>
<reference evidence="2" key="1">
    <citation type="journal article" date="2019" name="Int. J. Syst. Evol. Microbiol.">
        <title>The Global Catalogue of Microorganisms (GCM) 10K type strain sequencing project: providing services to taxonomists for standard genome sequencing and annotation.</title>
        <authorList>
            <consortium name="The Broad Institute Genomics Platform"/>
            <consortium name="The Broad Institute Genome Sequencing Center for Infectious Disease"/>
            <person name="Wu L."/>
            <person name="Ma J."/>
        </authorList>
    </citation>
    <scope>NUCLEOTIDE SEQUENCE [LARGE SCALE GENOMIC DNA]</scope>
    <source>
        <strain evidence="2">KCTC 3913</strain>
    </source>
</reference>
<dbReference type="InterPro" id="IPR018680">
    <property type="entry name" value="DUF2164"/>
</dbReference>
<name>A0ABW5RQA2_9BACI</name>
<sequence length="84" mass="10140">MTIKIPKEQKDEIVSRIQTFYYEQTGDEIGQLAAENWFEFFYKEVGPVFYNQGIMDSKDVLMDKMLLLEEDLYALKRPDHERRR</sequence>
<protein>
    <submittedName>
        <fullName evidence="1">DUF2164 domain-containing protein</fullName>
    </submittedName>
</protein>
<evidence type="ECO:0000313" key="2">
    <source>
        <dbReference type="Proteomes" id="UP001597506"/>
    </source>
</evidence>
<keyword evidence="2" id="KW-1185">Reference proteome</keyword>
<dbReference type="Pfam" id="PF09932">
    <property type="entry name" value="DUF2164"/>
    <property type="match status" value="1"/>
</dbReference>
<dbReference type="Proteomes" id="UP001597506">
    <property type="component" value="Unassembled WGS sequence"/>
</dbReference>
<accession>A0ABW5RQA2</accession>
<proteinExistence type="predicted"/>
<dbReference type="EMBL" id="JBHUMF010000015">
    <property type="protein sequence ID" value="MFD2680455.1"/>
    <property type="molecule type" value="Genomic_DNA"/>
</dbReference>